<feature type="domain" description="Cyclic nucleotide-binding" evidence="1">
    <location>
        <begin position="37"/>
        <end position="124"/>
    </location>
</feature>
<proteinExistence type="predicted"/>
<dbReference type="Gene3D" id="2.60.120.10">
    <property type="entry name" value="Jelly Rolls"/>
    <property type="match status" value="1"/>
</dbReference>
<organism evidence="2 3">
    <name type="scientific">Sphingobacterium humi</name>
    <dbReference type="NCBI Taxonomy" id="1796905"/>
    <lineage>
        <taxon>Bacteria</taxon>
        <taxon>Pseudomonadati</taxon>
        <taxon>Bacteroidota</taxon>
        <taxon>Sphingobacteriia</taxon>
        <taxon>Sphingobacteriales</taxon>
        <taxon>Sphingobacteriaceae</taxon>
        <taxon>Sphingobacterium</taxon>
    </lineage>
</organism>
<dbReference type="SUPFAM" id="SSF51206">
    <property type="entry name" value="cAMP-binding domain-like"/>
    <property type="match status" value="1"/>
</dbReference>
<comment type="caution">
    <text evidence="2">The sequence shown here is derived from an EMBL/GenBank/DDBJ whole genome shotgun (WGS) entry which is preliminary data.</text>
</comment>
<dbReference type="Proteomes" id="UP000435036">
    <property type="component" value="Unassembled WGS sequence"/>
</dbReference>
<evidence type="ECO:0000313" key="3">
    <source>
        <dbReference type="Proteomes" id="UP000435036"/>
    </source>
</evidence>
<dbReference type="InterPro" id="IPR018490">
    <property type="entry name" value="cNMP-bd_dom_sf"/>
</dbReference>
<reference evidence="2 3" key="1">
    <citation type="submission" date="2019-12" db="EMBL/GenBank/DDBJ databases">
        <authorList>
            <person name="Dong K."/>
        </authorList>
    </citation>
    <scope>NUCLEOTIDE SEQUENCE [LARGE SCALE GENOMIC DNA]</scope>
    <source>
        <strain evidence="2 3">JCM 31225</strain>
    </source>
</reference>
<dbReference type="InterPro" id="IPR014710">
    <property type="entry name" value="RmlC-like_jellyroll"/>
</dbReference>
<accession>A0A6N8KYD3</accession>
<evidence type="ECO:0000313" key="2">
    <source>
        <dbReference type="EMBL" id="MVZ62107.1"/>
    </source>
</evidence>
<dbReference type="Pfam" id="PF00027">
    <property type="entry name" value="cNMP_binding"/>
    <property type="match status" value="1"/>
</dbReference>
<dbReference type="AlphaFoldDB" id="A0A6N8KYD3"/>
<dbReference type="OrthoDB" id="680421at2"/>
<protein>
    <submittedName>
        <fullName evidence="2">Cyclic nucleotide-binding domain-containing protein</fullName>
    </submittedName>
</protein>
<keyword evidence="3" id="KW-1185">Reference proteome</keyword>
<dbReference type="RefSeq" id="WP_160368847.1">
    <property type="nucleotide sequence ID" value="NZ_WSQA01000005.1"/>
</dbReference>
<dbReference type="EMBL" id="WSQA01000005">
    <property type="protein sequence ID" value="MVZ62107.1"/>
    <property type="molecule type" value="Genomic_DNA"/>
</dbReference>
<sequence length="195" mass="22777">MKIAEAGQTMKLINYFKELYPITDELEAFLDRVVVTKTFQKSEIIFEPGAYLRYIYFIEEGFTRIYYYKNKKEITHSFFNDNTFSTGIESVFYRKPSLFGFQALTRAEISLIPFEAIEELAKTNITMNQIIQKVLLDNLINFSTRFYNTQFETAQERYLSLIEENPALFQHVSLGMIASYLGISQQTLSVIRGQL</sequence>
<name>A0A6N8KYD3_9SPHI</name>
<evidence type="ECO:0000259" key="1">
    <source>
        <dbReference type="Pfam" id="PF00027"/>
    </source>
</evidence>
<dbReference type="InterPro" id="IPR000595">
    <property type="entry name" value="cNMP-bd_dom"/>
</dbReference>
<dbReference type="CDD" id="cd00038">
    <property type="entry name" value="CAP_ED"/>
    <property type="match status" value="1"/>
</dbReference>
<gene>
    <name evidence="2" type="ORF">GQF63_08750</name>
</gene>